<proteinExistence type="predicted"/>
<dbReference type="RefSeq" id="XP_011291085.1">
    <property type="nucleotide sequence ID" value="XM_011292783.2"/>
</dbReference>
<feature type="signal peptide" evidence="1">
    <location>
        <begin position="1"/>
        <end position="19"/>
    </location>
</feature>
<gene>
    <name evidence="2" type="primary">105261598</name>
    <name evidence="4" type="synonym">LOC105261598</name>
</gene>
<sequence>MKLQFILLIGIILPAVLVSVRVPQDKHHLLELLFSDEENLIDHECFDAVKDELMRELDDVVDYLVERVENDMPVYRKGLRVNIAKLIDEQLLPKHLVDASDDCIRRVKQVYKIVLKKRYGKPLKTIDPDF</sequence>
<dbReference type="AlphaFoldDB" id="A0A1I8NLA3"/>
<keyword evidence="3" id="KW-1185">Reference proteome</keyword>
<evidence type="ECO:0000313" key="3">
    <source>
        <dbReference type="Proteomes" id="UP001652621"/>
    </source>
</evidence>
<dbReference type="VEuPathDB" id="VectorBase:MDOMA2_008655"/>
<evidence type="ECO:0000256" key="1">
    <source>
        <dbReference type="SAM" id="SignalP"/>
    </source>
</evidence>
<dbReference type="GeneID" id="105261598"/>
<protein>
    <submittedName>
        <fullName evidence="4">Uncharacterized protein LOC105261598</fullName>
    </submittedName>
</protein>
<dbReference type="Proteomes" id="UP001652621">
    <property type="component" value="Unplaced"/>
</dbReference>
<name>A0A1I8NLA3_MUSDO</name>
<dbReference type="KEGG" id="mde:105261598"/>
<keyword evidence="1" id="KW-0732">Signal</keyword>
<accession>A0A1I8NLA3</accession>
<feature type="chain" id="PRO_5044561865" evidence="1">
    <location>
        <begin position="20"/>
        <end position="130"/>
    </location>
</feature>
<reference evidence="4" key="2">
    <citation type="submission" date="2025-04" db="UniProtKB">
        <authorList>
            <consortium name="RefSeq"/>
        </authorList>
    </citation>
    <scope>IDENTIFICATION</scope>
    <source>
        <strain evidence="4">Aabys</strain>
    </source>
</reference>
<reference evidence="2" key="1">
    <citation type="submission" date="2020-05" db="UniProtKB">
        <authorList>
            <consortium name="EnsemblMetazoa"/>
        </authorList>
    </citation>
    <scope>IDENTIFICATION</scope>
    <source>
        <strain evidence="2">Aabys</strain>
    </source>
</reference>
<dbReference type="VEuPathDB" id="VectorBase:MDOA016955"/>
<organism evidence="2">
    <name type="scientific">Musca domestica</name>
    <name type="common">House fly</name>
    <dbReference type="NCBI Taxonomy" id="7370"/>
    <lineage>
        <taxon>Eukaryota</taxon>
        <taxon>Metazoa</taxon>
        <taxon>Ecdysozoa</taxon>
        <taxon>Arthropoda</taxon>
        <taxon>Hexapoda</taxon>
        <taxon>Insecta</taxon>
        <taxon>Pterygota</taxon>
        <taxon>Neoptera</taxon>
        <taxon>Endopterygota</taxon>
        <taxon>Diptera</taxon>
        <taxon>Brachycera</taxon>
        <taxon>Muscomorpha</taxon>
        <taxon>Muscoidea</taxon>
        <taxon>Muscidae</taxon>
        <taxon>Musca</taxon>
    </lineage>
</organism>
<evidence type="ECO:0000313" key="2">
    <source>
        <dbReference type="EnsemblMetazoa" id="MDOA016955-PA"/>
    </source>
</evidence>
<evidence type="ECO:0000313" key="4">
    <source>
        <dbReference type="RefSeq" id="XP_011291085.1"/>
    </source>
</evidence>
<dbReference type="EnsemblMetazoa" id="MDOA016955-RA">
    <property type="protein sequence ID" value="MDOA016955-PA"/>
    <property type="gene ID" value="MDOA016955"/>
</dbReference>